<dbReference type="Gene3D" id="3.40.50.150">
    <property type="entry name" value="Vaccinia Virus protein VP39"/>
    <property type="match status" value="1"/>
</dbReference>
<accession>A0A9W9NSN4</accession>
<comment type="caution">
    <text evidence="2">The sequence shown here is derived from an EMBL/GenBank/DDBJ whole genome shotgun (WGS) entry which is preliminary data.</text>
</comment>
<dbReference type="InterPro" id="IPR029063">
    <property type="entry name" value="SAM-dependent_MTases_sf"/>
</dbReference>
<feature type="compositionally biased region" description="Acidic residues" evidence="1">
    <location>
        <begin position="1"/>
        <end position="12"/>
    </location>
</feature>
<evidence type="ECO:0000313" key="2">
    <source>
        <dbReference type="EMBL" id="KAJ5225056.1"/>
    </source>
</evidence>
<dbReference type="PANTHER" id="PTHR43591">
    <property type="entry name" value="METHYLTRANSFERASE"/>
    <property type="match status" value="1"/>
</dbReference>
<sequence>MAEQYIEVDPDPPEPCQSHEPNSETTSLAASIYHGVTENGRRYQTTREGDYWGPCDAQQFESQEVGHTICQLLDTNTDNQFFQAPVEDPKHILDMGTGKGSWAVDVADRYPTVRRSGLFQKRLPTKRAAIIRGVDLYPPPTEWVPPNCYMEVEDLLLSWTWRSPFDLIHLRFMTGSWTPEDWNTIYKRCYDNLAPEGWIEQLEIDPQIRCDDDSLPPNASIRYLVAATTEAGSNWNHHLDTSETMRASIENAGFIDIREKSYRWAIGPWLNDARSKEAGRLHYYQWLSGMEGWVLRFLTQWARPEPWTQEEVQALLDKVREELGNPEYHMYQNVRRVWARKPTEAEFNLRETEIITLDDLEANVSPSRHWWWR</sequence>
<proteinExistence type="predicted"/>
<dbReference type="AlphaFoldDB" id="A0A9W9NSN4"/>
<dbReference type="GO" id="GO:0008168">
    <property type="term" value="F:methyltransferase activity"/>
    <property type="evidence" value="ECO:0007669"/>
    <property type="project" value="TreeGrafter"/>
</dbReference>
<organism evidence="2 3">
    <name type="scientific">Penicillium chermesinum</name>
    <dbReference type="NCBI Taxonomy" id="63820"/>
    <lineage>
        <taxon>Eukaryota</taxon>
        <taxon>Fungi</taxon>
        <taxon>Dikarya</taxon>
        <taxon>Ascomycota</taxon>
        <taxon>Pezizomycotina</taxon>
        <taxon>Eurotiomycetes</taxon>
        <taxon>Eurotiomycetidae</taxon>
        <taxon>Eurotiales</taxon>
        <taxon>Aspergillaceae</taxon>
        <taxon>Penicillium</taxon>
    </lineage>
</organism>
<protein>
    <submittedName>
        <fullName evidence="2">Uncharacterized protein</fullName>
    </submittedName>
</protein>
<feature type="region of interest" description="Disordered" evidence="1">
    <location>
        <begin position="1"/>
        <end position="25"/>
    </location>
</feature>
<dbReference type="PANTHER" id="PTHR43591:SF24">
    <property type="entry name" value="2-METHOXY-6-POLYPRENYL-1,4-BENZOQUINOL METHYLASE, MITOCHONDRIAL"/>
    <property type="match status" value="1"/>
</dbReference>
<dbReference type="RefSeq" id="XP_058328467.1">
    <property type="nucleotide sequence ID" value="XM_058475577.1"/>
</dbReference>
<dbReference type="SUPFAM" id="SSF53335">
    <property type="entry name" value="S-adenosyl-L-methionine-dependent methyltransferases"/>
    <property type="match status" value="1"/>
</dbReference>
<evidence type="ECO:0000256" key="1">
    <source>
        <dbReference type="SAM" id="MobiDB-lite"/>
    </source>
</evidence>
<reference evidence="2" key="1">
    <citation type="submission" date="2022-11" db="EMBL/GenBank/DDBJ databases">
        <authorList>
            <person name="Petersen C."/>
        </authorList>
    </citation>
    <scope>NUCLEOTIDE SEQUENCE</scope>
    <source>
        <strain evidence="2">IBT 19713</strain>
    </source>
</reference>
<dbReference type="GeneID" id="83202880"/>
<name>A0A9W9NSN4_9EURO</name>
<dbReference type="Proteomes" id="UP001150941">
    <property type="component" value="Unassembled WGS sequence"/>
</dbReference>
<evidence type="ECO:0000313" key="3">
    <source>
        <dbReference type="Proteomes" id="UP001150941"/>
    </source>
</evidence>
<keyword evidence="3" id="KW-1185">Reference proteome</keyword>
<reference evidence="2" key="2">
    <citation type="journal article" date="2023" name="IMA Fungus">
        <title>Comparative genomic study of the Penicillium genus elucidates a diverse pangenome and 15 lateral gene transfer events.</title>
        <authorList>
            <person name="Petersen C."/>
            <person name="Sorensen T."/>
            <person name="Nielsen M.R."/>
            <person name="Sondergaard T.E."/>
            <person name="Sorensen J.L."/>
            <person name="Fitzpatrick D.A."/>
            <person name="Frisvad J.C."/>
            <person name="Nielsen K.L."/>
        </authorList>
    </citation>
    <scope>NUCLEOTIDE SEQUENCE</scope>
    <source>
        <strain evidence="2">IBT 19713</strain>
    </source>
</reference>
<dbReference type="OrthoDB" id="2013972at2759"/>
<dbReference type="EMBL" id="JAPQKS010000005">
    <property type="protein sequence ID" value="KAJ5225056.1"/>
    <property type="molecule type" value="Genomic_DNA"/>
</dbReference>
<gene>
    <name evidence="2" type="ORF">N7468_006281</name>
</gene>